<evidence type="ECO:0000256" key="1">
    <source>
        <dbReference type="SAM" id="Phobius"/>
    </source>
</evidence>
<keyword evidence="2" id="KW-0732">Signal</keyword>
<evidence type="ECO:0000313" key="4">
    <source>
        <dbReference type="Proteomes" id="UP001347796"/>
    </source>
</evidence>
<keyword evidence="1" id="KW-0812">Transmembrane</keyword>
<feature type="transmembrane region" description="Helical" evidence="1">
    <location>
        <begin position="72"/>
        <end position="92"/>
    </location>
</feature>
<dbReference type="AlphaFoldDB" id="A0AAN8Q4R7"/>
<proteinExistence type="predicted"/>
<comment type="caution">
    <text evidence="3">The sequence shown here is derived from an EMBL/GenBank/DDBJ whole genome shotgun (WGS) entry which is preliminary data.</text>
</comment>
<keyword evidence="1" id="KW-0472">Membrane</keyword>
<accession>A0AAN8Q4R7</accession>
<sequence>MISKTVLLFGLCLYSYIQDILAGTKCFKNEIYGEREGNVYSCEDSGNTECCEKNQEFVCCEPASQTALREQLQLWGCVSGFVILLIIIGICLRKDFNLCKSERWIFYKYTKEGKAKKKSTLVDNEVTETDQRDYQPNYKEYNNFVYDGNAVKN</sequence>
<organism evidence="3 4">
    <name type="scientific">Patella caerulea</name>
    <name type="common">Rayed Mediterranean limpet</name>
    <dbReference type="NCBI Taxonomy" id="87958"/>
    <lineage>
        <taxon>Eukaryota</taxon>
        <taxon>Metazoa</taxon>
        <taxon>Spiralia</taxon>
        <taxon>Lophotrochozoa</taxon>
        <taxon>Mollusca</taxon>
        <taxon>Gastropoda</taxon>
        <taxon>Patellogastropoda</taxon>
        <taxon>Patelloidea</taxon>
        <taxon>Patellidae</taxon>
        <taxon>Patella</taxon>
    </lineage>
</organism>
<keyword evidence="4" id="KW-1185">Reference proteome</keyword>
<feature type="chain" id="PRO_5042830103" evidence="2">
    <location>
        <begin position="23"/>
        <end position="153"/>
    </location>
</feature>
<protein>
    <submittedName>
        <fullName evidence="3">Uncharacterized protein</fullName>
    </submittedName>
</protein>
<feature type="signal peptide" evidence="2">
    <location>
        <begin position="1"/>
        <end position="22"/>
    </location>
</feature>
<evidence type="ECO:0000256" key="2">
    <source>
        <dbReference type="SAM" id="SignalP"/>
    </source>
</evidence>
<dbReference type="EMBL" id="JAZGQO010000002">
    <property type="protein sequence ID" value="KAK6191450.1"/>
    <property type="molecule type" value="Genomic_DNA"/>
</dbReference>
<name>A0AAN8Q4R7_PATCE</name>
<gene>
    <name evidence="3" type="ORF">SNE40_003137</name>
</gene>
<dbReference type="Proteomes" id="UP001347796">
    <property type="component" value="Unassembled WGS sequence"/>
</dbReference>
<reference evidence="3 4" key="1">
    <citation type="submission" date="2024-01" db="EMBL/GenBank/DDBJ databases">
        <title>The genome of the rayed Mediterranean limpet Patella caerulea (Linnaeus, 1758).</title>
        <authorList>
            <person name="Anh-Thu Weber A."/>
            <person name="Halstead-Nussloch G."/>
        </authorList>
    </citation>
    <scope>NUCLEOTIDE SEQUENCE [LARGE SCALE GENOMIC DNA]</scope>
    <source>
        <strain evidence="3">AATW-2023a</strain>
        <tissue evidence="3">Whole specimen</tissue>
    </source>
</reference>
<evidence type="ECO:0000313" key="3">
    <source>
        <dbReference type="EMBL" id="KAK6191450.1"/>
    </source>
</evidence>
<keyword evidence="1" id="KW-1133">Transmembrane helix</keyword>